<protein>
    <submittedName>
        <fullName evidence="5">rRNA small subunit methyltransferase H</fullName>
    </submittedName>
</protein>
<dbReference type="PANTHER" id="PTHR11265:SF0">
    <property type="entry name" value="12S RRNA N4-METHYLCYTIDINE METHYLTRANSFERASE"/>
    <property type="match status" value="1"/>
</dbReference>
<name>A0A1W1DQB2_9ZZZZ</name>
<dbReference type="GO" id="GO:0070475">
    <property type="term" value="P:rRNA base methylation"/>
    <property type="evidence" value="ECO:0007669"/>
    <property type="project" value="TreeGrafter"/>
</dbReference>
<comment type="similarity">
    <text evidence="1">Belongs to the methyltransferase superfamily. RsmH family.</text>
</comment>
<gene>
    <name evidence="5" type="ORF">MNB_SUP05-9-81</name>
</gene>
<dbReference type="InterPro" id="IPR029063">
    <property type="entry name" value="SAM-dependent_MTases_sf"/>
</dbReference>
<evidence type="ECO:0000313" key="5">
    <source>
        <dbReference type="EMBL" id="SFV83873.1"/>
    </source>
</evidence>
<dbReference type="NCBIfam" id="TIGR00006">
    <property type="entry name" value="16S rRNA (cytosine(1402)-N(4))-methyltransferase RsmH"/>
    <property type="match status" value="1"/>
</dbReference>
<dbReference type="Gene3D" id="3.40.50.150">
    <property type="entry name" value="Vaccinia Virus protein VP39"/>
    <property type="match status" value="1"/>
</dbReference>
<dbReference type="EMBL" id="FPHX01000018">
    <property type="protein sequence ID" value="SFV83873.1"/>
    <property type="molecule type" value="Genomic_DNA"/>
</dbReference>
<evidence type="ECO:0000256" key="3">
    <source>
        <dbReference type="ARBA" id="ARBA00022679"/>
    </source>
</evidence>
<dbReference type="InterPro" id="IPR023397">
    <property type="entry name" value="SAM-dep_MeTrfase_MraW_recog"/>
</dbReference>
<dbReference type="PANTHER" id="PTHR11265">
    <property type="entry name" value="S-ADENOSYL-METHYLTRANSFERASE MRAW"/>
    <property type="match status" value="1"/>
</dbReference>
<evidence type="ECO:0000256" key="2">
    <source>
        <dbReference type="ARBA" id="ARBA00022603"/>
    </source>
</evidence>
<keyword evidence="4" id="KW-0949">S-adenosyl-L-methionine</keyword>
<dbReference type="Gene3D" id="1.10.150.170">
    <property type="entry name" value="Putative methyltransferase TM0872, insert domain"/>
    <property type="match status" value="1"/>
</dbReference>
<dbReference type="GO" id="GO:0005737">
    <property type="term" value="C:cytoplasm"/>
    <property type="evidence" value="ECO:0007669"/>
    <property type="project" value="TreeGrafter"/>
</dbReference>
<accession>A0A1W1DQB2</accession>
<dbReference type="SUPFAM" id="SSF81799">
    <property type="entry name" value="Putative methyltransferase TM0872, insert domain"/>
    <property type="match status" value="1"/>
</dbReference>
<organism evidence="5">
    <name type="scientific">hydrothermal vent metagenome</name>
    <dbReference type="NCBI Taxonomy" id="652676"/>
    <lineage>
        <taxon>unclassified sequences</taxon>
        <taxon>metagenomes</taxon>
        <taxon>ecological metagenomes</taxon>
    </lineage>
</organism>
<keyword evidence="3 5" id="KW-0808">Transferase</keyword>
<dbReference type="Pfam" id="PF01795">
    <property type="entry name" value="Methyltransf_5"/>
    <property type="match status" value="1"/>
</dbReference>
<proteinExistence type="inferred from homology"/>
<evidence type="ECO:0000256" key="4">
    <source>
        <dbReference type="ARBA" id="ARBA00022691"/>
    </source>
</evidence>
<dbReference type="HAMAP" id="MF_01007">
    <property type="entry name" value="16SrRNA_methyltr_H"/>
    <property type="match status" value="1"/>
</dbReference>
<reference evidence="5" key="1">
    <citation type="submission" date="2016-10" db="EMBL/GenBank/DDBJ databases">
        <authorList>
            <person name="de Groot N.N."/>
        </authorList>
    </citation>
    <scope>NUCLEOTIDE SEQUENCE</scope>
</reference>
<sequence length="314" mass="35124">MTSNHHQSVMFTESIDALNIKTGGIYIDATFGRGGHTQGILDKLDKSGSVIAFDQDIHAVEFAKENFNDDRLTVIHSAFTHMGEILGERNLSGKIDGILMDLGVSSPQLDNADRGFSFNSDGPLDMRMDQTSGISAAQWLENADAVEIANVIYEFGEERKSRHIASAIKRVQQDQVITTTLQLANIIADVVRTKKNKHPATRSFQAIRIFINQELKQLAETLEQSIDLLAPEGRLSIISFHSIEDRIVKQFIQKYSKQKQLPKGLPVMNSDIQQTLFKDLGKQFASKAEVQNNKRSRSAILRVAQRTTLKERVC</sequence>
<dbReference type="InterPro" id="IPR002903">
    <property type="entry name" value="RsmH"/>
</dbReference>
<dbReference type="GO" id="GO:0071424">
    <property type="term" value="F:rRNA (cytosine-N4-)-methyltransferase activity"/>
    <property type="evidence" value="ECO:0007669"/>
    <property type="project" value="TreeGrafter"/>
</dbReference>
<dbReference type="SUPFAM" id="SSF53335">
    <property type="entry name" value="S-adenosyl-L-methionine-dependent methyltransferases"/>
    <property type="match status" value="1"/>
</dbReference>
<keyword evidence="2 5" id="KW-0489">Methyltransferase</keyword>
<dbReference type="AlphaFoldDB" id="A0A1W1DQB2"/>
<evidence type="ECO:0000256" key="1">
    <source>
        <dbReference type="ARBA" id="ARBA00010396"/>
    </source>
</evidence>
<dbReference type="PIRSF" id="PIRSF004486">
    <property type="entry name" value="MraW"/>
    <property type="match status" value="1"/>
</dbReference>